<accession>A0A1C3XGE3</accession>
<reference evidence="2" key="1">
    <citation type="submission" date="2016-08" db="EMBL/GenBank/DDBJ databases">
        <authorList>
            <person name="Varghese N."/>
            <person name="Submissions Spin"/>
        </authorList>
    </citation>
    <scope>NUCLEOTIDE SEQUENCE [LARGE SCALE GENOMIC DNA]</scope>
    <source>
        <strain evidence="2">P1-7</strain>
    </source>
</reference>
<dbReference type="AlphaFoldDB" id="A0A1C3XGE3"/>
<name>A0A1C3XGE3_9HYPH</name>
<protein>
    <submittedName>
        <fullName evidence="1">Uncharacterized protein</fullName>
    </submittedName>
</protein>
<sequence>MSDITFAKAFERNARSSEPAEGKAAMAITAKPPPFVQSFIPHFGLVEELNKPMVSLSRRRTNNTPTDKG</sequence>
<dbReference type="Proteomes" id="UP000199205">
    <property type="component" value="Unassembled WGS sequence"/>
</dbReference>
<evidence type="ECO:0000313" key="2">
    <source>
        <dbReference type="Proteomes" id="UP000199205"/>
    </source>
</evidence>
<organism evidence="1 2">
    <name type="scientific">Rhizobium lusitanum</name>
    <dbReference type="NCBI Taxonomy" id="293958"/>
    <lineage>
        <taxon>Bacteria</taxon>
        <taxon>Pseudomonadati</taxon>
        <taxon>Pseudomonadota</taxon>
        <taxon>Alphaproteobacteria</taxon>
        <taxon>Hyphomicrobiales</taxon>
        <taxon>Rhizobiaceae</taxon>
        <taxon>Rhizobium/Agrobacterium group</taxon>
        <taxon>Rhizobium</taxon>
    </lineage>
</organism>
<proteinExistence type="predicted"/>
<gene>
    <name evidence="1" type="ORF">GA0061101_13844</name>
</gene>
<dbReference type="EMBL" id="FMAF01000038">
    <property type="protein sequence ID" value="SCB51331.1"/>
    <property type="molecule type" value="Genomic_DNA"/>
</dbReference>
<dbReference type="RefSeq" id="WP_092577026.1">
    <property type="nucleotide sequence ID" value="NZ_FMAF01000038.1"/>
</dbReference>
<evidence type="ECO:0000313" key="1">
    <source>
        <dbReference type="EMBL" id="SCB51331.1"/>
    </source>
</evidence>